<evidence type="ECO:0000313" key="2">
    <source>
        <dbReference type="EMBL" id="VDP12225.1"/>
    </source>
</evidence>
<sequence length="314" mass="33630">MKPPAPPPPKFAENSHGTSSMTVISECSEASLCRRLEGDGHLNKHGSASSDDDHSSDRNVANVKPTPGNLADESGLSSQETTNGDGHLTQADKPVPRHRKSKSATISIHPPVKSASYQKLNEACSKHEEDLRFSSNETSQHSGGGVKDGLRFGMVPMRPPLPSKAAFERRSSLKHLPSESKTGVAACRSTFIAVKPPSNDDEAVPSRSSRFDSFSSESSNDDSLLEMTGSTDDICNRLSKSAVELKPCEFQFQRKVDVARNPCEGIHAKPSRRNLPSPAAAAAATAAVSRVSSFKPPLPSKPKLHDDDGDITKL</sequence>
<gene>
    <name evidence="2" type="ORF">SBAD_LOCUS7194</name>
</gene>
<keyword evidence="3" id="KW-1185">Reference proteome</keyword>
<feature type="compositionally biased region" description="Basic and acidic residues" evidence="1">
    <location>
        <begin position="303"/>
        <end position="314"/>
    </location>
</feature>
<feature type="region of interest" description="Disordered" evidence="1">
    <location>
        <begin position="195"/>
        <end position="228"/>
    </location>
</feature>
<accession>A0A183IU97</accession>
<protein>
    <submittedName>
        <fullName evidence="4">CARMIL_C domain-containing protein</fullName>
    </submittedName>
</protein>
<dbReference type="Proteomes" id="UP000270296">
    <property type="component" value="Unassembled WGS sequence"/>
</dbReference>
<reference evidence="2 3" key="2">
    <citation type="submission" date="2018-11" db="EMBL/GenBank/DDBJ databases">
        <authorList>
            <consortium name="Pathogen Informatics"/>
        </authorList>
    </citation>
    <scope>NUCLEOTIDE SEQUENCE [LARGE SCALE GENOMIC DNA]</scope>
</reference>
<feature type="region of interest" description="Disordered" evidence="1">
    <location>
        <begin position="38"/>
        <end position="157"/>
    </location>
</feature>
<feature type="compositionally biased region" description="Polar residues" evidence="1">
    <location>
        <begin position="75"/>
        <end position="84"/>
    </location>
</feature>
<dbReference type="AlphaFoldDB" id="A0A183IU97"/>
<dbReference type="EMBL" id="UZAM01010405">
    <property type="protein sequence ID" value="VDP12225.1"/>
    <property type="molecule type" value="Genomic_DNA"/>
</dbReference>
<organism evidence="4">
    <name type="scientific">Soboliphyme baturini</name>
    <dbReference type="NCBI Taxonomy" id="241478"/>
    <lineage>
        <taxon>Eukaryota</taxon>
        <taxon>Metazoa</taxon>
        <taxon>Ecdysozoa</taxon>
        <taxon>Nematoda</taxon>
        <taxon>Enoplea</taxon>
        <taxon>Dorylaimia</taxon>
        <taxon>Dioctophymatida</taxon>
        <taxon>Dioctophymatoidea</taxon>
        <taxon>Soboliphymatidae</taxon>
        <taxon>Soboliphyme</taxon>
    </lineage>
</organism>
<proteinExistence type="predicted"/>
<feature type="compositionally biased region" description="Low complexity" evidence="1">
    <location>
        <begin position="206"/>
        <end position="218"/>
    </location>
</feature>
<evidence type="ECO:0000313" key="3">
    <source>
        <dbReference type="Proteomes" id="UP000270296"/>
    </source>
</evidence>
<reference evidence="4" key="1">
    <citation type="submission" date="2016-06" db="UniProtKB">
        <authorList>
            <consortium name="WormBaseParasite"/>
        </authorList>
    </citation>
    <scope>IDENTIFICATION</scope>
</reference>
<feature type="region of interest" description="Disordered" evidence="1">
    <location>
        <begin position="291"/>
        <end position="314"/>
    </location>
</feature>
<feature type="compositionally biased region" description="Pro residues" evidence="1">
    <location>
        <begin position="1"/>
        <end position="10"/>
    </location>
</feature>
<evidence type="ECO:0000313" key="4">
    <source>
        <dbReference type="WBParaSite" id="SBAD_0000746101-mRNA-1"/>
    </source>
</evidence>
<name>A0A183IU97_9BILA</name>
<feature type="region of interest" description="Disordered" evidence="1">
    <location>
        <begin position="1"/>
        <end position="23"/>
    </location>
</feature>
<dbReference type="WBParaSite" id="SBAD_0000746101-mRNA-1">
    <property type="protein sequence ID" value="SBAD_0000746101-mRNA-1"/>
    <property type="gene ID" value="SBAD_0000746101"/>
</dbReference>
<evidence type="ECO:0000256" key="1">
    <source>
        <dbReference type="SAM" id="MobiDB-lite"/>
    </source>
</evidence>